<evidence type="ECO:0000313" key="2">
    <source>
        <dbReference type="Proteomes" id="UP000005413"/>
    </source>
</evidence>
<proteinExistence type="predicted"/>
<accession>G5JGL2</accession>
<gene>
    <name evidence="1" type="ORF">SS7213T_02903</name>
</gene>
<organism evidence="1 2">
    <name type="scientific">Staphylococcus simiae CCM 7213 = CCUG 51256</name>
    <dbReference type="NCBI Taxonomy" id="911238"/>
    <lineage>
        <taxon>Bacteria</taxon>
        <taxon>Bacillati</taxon>
        <taxon>Bacillota</taxon>
        <taxon>Bacilli</taxon>
        <taxon>Bacillales</taxon>
        <taxon>Staphylococcaceae</taxon>
        <taxon>Staphylococcus</taxon>
    </lineage>
</organism>
<comment type="caution">
    <text evidence="1">The sequence shown here is derived from an EMBL/GenBank/DDBJ whole genome shotgun (WGS) entry which is preliminary data.</text>
</comment>
<reference evidence="1 2" key="1">
    <citation type="journal article" date="2012" name="BMC Genomics">
        <title>Comparative genomic analysis of the genus Staphylococcus including Staphylococcus aureus and its newly described sister species Staphylococcus simiae.</title>
        <authorList>
            <person name="Suzuki H."/>
            <person name="Lefebure T."/>
            <person name="Pavinski Bitar P."/>
            <person name="Stanhope M.J."/>
        </authorList>
    </citation>
    <scope>NUCLEOTIDE SEQUENCE [LARGE SCALE GENOMIC DNA]</scope>
    <source>
        <strain evidence="1 2">CCM 7213</strain>
    </source>
</reference>
<dbReference type="Proteomes" id="UP000005413">
    <property type="component" value="Unassembled WGS sequence"/>
</dbReference>
<feature type="non-terminal residue" evidence="1">
    <location>
        <position position="37"/>
    </location>
</feature>
<evidence type="ECO:0000313" key="1">
    <source>
        <dbReference type="EMBL" id="EHJ08674.1"/>
    </source>
</evidence>
<keyword evidence="2" id="KW-1185">Reference proteome</keyword>
<name>G5JGL2_9STAP</name>
<dbReference type="AlphaFoldDB" id="G5JGL2"/>
<sequence>MQNQIVDHLEHVHRLIQLFLNSFKYFRNMYKGFYYSR</sequence>
<protein>
    <submittedName>
        <fullName evidence="1">Uncharacterized protein</fullName>
    </submittedName>
</protein>
<dbReference type="EMBL" id="AEUN01000126">
    <property type="protein sequence ID" value="EHJ08674.1"/>
    <property type="molecule type" value="Genomic_DNA"/>
</dbReference>